<feature type="transmembrane region" description="Helical" evidence="10">
    <location>
        <begin position="68"/>
        <end position="92"/>
    </location>
</feature>
<evidence type="ECO:0000256" key="4">
    <source>
        <dbReference type="ARBA" id="ARBA00022824"/>
    </source>
</evidence>
<feature type="transmembrane region" description="Helical" evidence="10">
    <location>
        <begin position="104"/>
        <end position="125"/>
    </location>
</feature>
<dbReference type="InterPro" id="IPR045033">
    <property type="entry name" value="PILS1/3/4/5/7"/>
</dbReference>
<dbReference type="GO" id="GO:0080162">
    <property type="term" value="P:endoplasmic reticulum to cytosol auxin transport"/>
    <property type="evidence" value="ECO:0007669"/>
    <property type="project" value="InterPro"/>
</dbReference>
<evidence type="ECO:0000256" key="6">
    <source>
        <dbReference type="ARBA" id="ARBA00023136"/>
    </source>
</evidence>
<evidence type="ECO:0000313" key="11">
    <source>
        <dbReference type="EMBL" id="EPS57973.1"/>
    </source>
</evidence>
<dbReference type="PANTHER" id="PTHR31651:SF3">
    <property type="entry name" value="PROTEIN PIN-LIKES 7"/>
    <property type="match status" value="1"/>
</dbReference>
<reference evidence="11 12" key="1">
    <citation type="journal article" date="2013" name="BMC Genomics">
        <title>The miniature genome of a carnivorous plant Genlisea aurea contains a low number of genes and short non-coding sequences.</title>
        <authorList>
            <person name="Leushkin E.V."/>
            <person name="Sutormin R.A."/>
            <person name="Nabieva E.R."/>
            <person name="Penin A.A."/>
            <person name="Kondrashov A.S."/>
            <person name="Logacheva M.D."/>
        </authorList>
    </citation>
    <scope>NUCLEOTIDE SEQUENCE [LARGE SCALE GENOMIC DNA]</scope>
</reference>
<feature type="non-terminal residue" evidence="11">
    <location>
        <position position="1"/>
    </location>
</feature>
<keyword evidence="4" id="KW-0256">Endoplasmic reticulum</keyword>
<keyword evidence="3 10" id="KW-0812">Transmembrane</keyword>
<comment type="similarity">
    <text evidence="9">Belongs to the auxin efflux carrier (TC 2.A.69.2) family.</text>
</comment>
<accession>S8D5T0</accession>
<dbReference type="Pfam" id="PF03547">
    <property type="entry name" value="Mem_trans"/>
    <property type="match status" value="1"/>
</dbReference>
<organism evidence="11 12">
    <name type="scientific">Genlisea aurea</name>
    <dbReference type="NCBI Taxonomy" id="192259"/>
    <lineage>
        <taxon>Eukaryota</taxon>
        <taxon>Viridiplantae</taxon>
        <taxon>Streptophyta</taxon>
        <taxon>Embryophyta</taxon>
        <taxon>Tracheophyta</taxon>
        <taxon>Spermatophyta</taxon>
        <taxon>Magnoliopsida</taxon>
        <taxon>eudicotyledons</taxon>
        <taxon>Gunneridae</taxon>
        <taxon>Pentapetalae</taxon>
        <taxon>asterids</taxon>
        <taxon>lamiids</taxon>
        <taxon>Lamiales</taxon>
        <taxon>Lentibulariaceae</taxon>
        <taxon>Genlisea</taxon>
    </lineage>
</organism>
<evidence type="ECO:0000256" key="3">
    <source>
        <dbReference type="ARBA" id="ARBA00022692"/>
    </source>
</evidence>
<name>S8D5T0_9LAMI</name>
<dbReference type="EMBL" id="AUSU01009664">
    <property type="protein sequence ID" value="EPS57973.1"/>
    <property type="molecule type" value="Genomic_DNA"/>
</dbReference>
<proteinExistence type="inferred from homology"/>
<protein>
    <recommendedName>
        <fullName evidence="13">Auxin efflux carrier family protein</fullName>
    </recommendedName>
</protein>
<sequence>LLSLLEVSSMPMLELLLICFLGALLATDHIKLLSADTRKSLNKIVFAVFTPSLLFASLLKTVRIEDIISWWFMPVNIAITFIVGGSFGWIAMKIIRPKPYIQNVIIAMCASGNLGNILLIIIPSICKEKGSPFGDRDVCSTVGLSYASFSMALGAFFIWTFGYYLIRRAGEKYNEMIAEEREKEDAYDALEGNERTPLLSDAAQVDFGTTAIYFHLLPIHLISLAADISDFRRKGTFVKSIETAKHLLMGALHQIVEELESPPILAAILGFIFGSVSWLRHLLLGDNAPLRVINDCIKLLGDGTIPCITLIMGGNLIEGLRKANVTVGMVLSIVLVRYVILPIIGIGVVTGASHLGILPSDPLFSFILMLQFTLPPATNIIDFSGTMAQLYGVAEEESSVLFLWTYLVAAFAMTGWSALFMWLLY</sequence>
<keyword evidence="2" id="KW-0813">Transport</keyword>
<evidence type="ECO:0000256" key="8">
    <source>
        <dbReference type="ARBA" id="ARBA00025100"/>
    </source>
</evidence>
<keyword evidence="7" id="KW-0927">Auxin signaling pathway</keyword>
<evidence type="ECO:0000256" key="2">
    <source>
        <dbReference type="ARBA" id="ARBA00022448"/>
    </source>
</evidence>
<dbReference type="GO" id="GO:0009734">
    <property type="term" value="P:auxin-activated signaling pathway"/>
    <property type="evidence" value="ECO:0007669"/>
    <property type="project" value="UniProtKB-KW"/>
</dbReference>
<evidence type="ECO:0000256" key="7">
    <source>
        <dbReference type="ARBA" id="ARBA00023294"/>
    </source>
</evidence>
<feature type="transmembrane region" description="Helical" evidence="10">
    <location>
        <begin position="363"/>
        <end position="381"/>
    </location>
</feature>
<feature type="transmembrane region" description="Helical" evidence="10">
    <location>
        <begin position="12"/>
        <end position="32"/>
    </location>
</feature>
<keyword evidence="12" id="KW-1185">Reference proteome</keyword>
<dbReference type="OrthoDB" id="191139at2759"/>
<comment type="caution">
    <text evidence="11">The sequence shown here is derived from an EMBL/GenBank/DDBJ whole genome shotgun (WGS) entry which is preliminary data.</text>
</comment>
<dbReference type="AlphaFoldDB" id="S8D5T0"/>
<evidence type="ECO:0000256" key="5">
    <source>
        <dbReference type="ARBA" id="ARBA00022989"/>
    </source>
</evidence>
<keyword evidence="5 10" id="KW-1133">Transmembrane helix</keyword>
<keyword evidence="6 10" id="KW-0472">Membrane</keyword>
<comment type="function">
    <text evidence="8">Involved in cellular auxin homeostasis by regulating auxin metabolism. Regulates intracellular auxin accumulation at the endoplasmic reticulum and thus auxin availability for nuclear auxin signaling.</text>
</comment>
<feature type="transmembrane region" description="Helical" evidence="10">
    <location>
        <begin position="44"/>
        <end position="62"/>
    </location>
</feature>
<dbReference type="Proteomes" id="UP000015453">
    <property type="component" value="Unassembled WGS sequence"/>
</dbReference>
<dbReference type="InterPro" id="IPR004776">
    <property type="entry name" value="Mem_transp_PIN-like"/>
</dbReference>
<evidence type="ECO:0000256" key="9">
    <source>
        <dbReference type="ARBA" id="ARBA00025752"/>
    </source>
</evidence>
<evidence type="ECO:0008006" key="13">
    <source>
        <dbReference type="Google" id="ProtNLM"/>
    </source>
</evidence>
<comment type="subcellular location">
    <subcellularLocation>
        <location evidence="1">Endoplasmic reticulum membrane</location>
        <topology evidence="1">Multi-pass membrane protein</topology>
    </subcellularLocation>
</comment>
<gene>
    <name evidence="11" type="ORF">M569_16844</name>
</gene>
<dbReference type="GO" id="GO:0005789">
    <property type="term" value="C:endoplasmic reticulum membrane"/>
    <property type="evidence" value="ECO:0007669"/>
    <property type="project" value="UniProtKB-SubCell"/>
</dbReference>
<evidence type="ECO:0000313" key="12">
    <source>
        <dbReference type="Proteomes" id="UP000015453"/>
    </source>
</evidence>
<evidence type="ECO:0000256" key="10">
    <source>
        <dbReference type="SAM" id="Phobius"/>
    </source>
</evidence>
<feature type="transmembrane region" description="Helical" evidence="10">
    <location>
        <begin position="145"/>
        <end position="166"/>
    </location>
</feature>
<feature type="transmembrane region" description="Helical" evidence="10">
    <location>
        <begin position="329"/>
        <end position="351"/>
    </location>
</feature>
<dbReference type="PANTHER" id="PTHR31651">
    <property type="match status" value="1"/>
</dbReference>
<feature type="transmembrane region" description="Helical" evidence="10">
    <location>
        <begin position="401"/>
        <end position="424"/>
    </location>
</feature>
<evidence type="ECO:0000256" key="1">
    <source>
        <dbReference type="ARBA" id="ARBA00004477"/>
    </source>
</evidence>